<dbReference type="AlphaFoldDB" id="A0A6M4IY27"/>
<reference evidence="1 2" key="1">
    <citation type="submission" date="2020-05" db="EMBL/GenBank/DDBJ databases">
        <title>Complete genome sequence of Gemmatimonas greenlandica TET16.</title>
        <authorList>
            <person name="Zeng Y."/>
        </authorList>
    </citation>
    <scope>NUCLEOTIDE SEQUENCE [LARGE SCALE GENOMIC DNA]</scope>
    <source>
        <strain evidence="1 2">TET16</strain>
    </source>
</reference>
<evidence type="ECO:0000313" key="1">
    <source>
        <dbReference type="EMBL" id="QJR37792.1"/>
    </source>
</evidence>
<proteinExistence type="predicted"/>
<accession>A0A6M4IY27</accession>
<gene>
    <name evidence="1" type="ORF">HKW67_20845</name>
</gene>
<name>A0A6M4IY27_9BACT</name>
<evidence type="ECO:0000313" key="2">
    <source>
        <dbReference type="Proteomes" id="UP000500938"/>
    </source>
</evidence>
<organism evidence="1 2">
    <name type="scientific">Gemmatimonas groenlandica</name>
    <dbReference type="NCBI Taxonomy" id="2732249"/>
    <lineage>
        <taxon>Bacteria</taxon>
        <taxon>Pseudomonadati</taxon>
        <taxon>Gemmatimonadota</taxon>
        <taxon>Gemmatimonadia</taxon>
        <taxon>Gemmatimonadales</taxon>
        <taxon>Gemmatimonadaceae</taxon>
        <taxon>Gemmatimonas</taxon>
    </lineage>
</organism>
<dbReference type="RefSeq" id="WP_171227228.1">
    <property type="nucleotide sequence ID" value="NZ_CP053085.1"/>
</dbReference>
<dbReference type="KEGG" id="ggr:HKW67_20845"/>
<sequence>MRLTVIVAVVVLVIGLFALIRAQRINQASIERDGLSRFRDAFRGRYPELLLSQVYAYLAERHGAVGPHYIVNPNDILEQEYGLIDLDLEDAVLVIADRAGARLPRANELDELKVKVRSVDDLLRYLEPFFRPEVVKG</sequence>
<keyword evidence="2" id="KW-1185">Reference proteome</keyword>
<dbReference type="Proteomes" id="UP000500938">
    <property type="component" value="Chromosome"/>
</dbReference>
<dbReference type="EMBL" id="CP053085">
    <property type="protein sequence ID" value="QJR37792.1"/>
    <property type="molecule type" value="Genomic_DNA"/>
</dbReference>
<protein>
    <submittedName>
        <fullName evidence="1">Uncharacterized protein</fullName>
    </submittedName>
</protein>